<accession>A0ABU2VYU2</accession>
<dbReference type="RefSeq" id="WP_311598130.1">
    <property type="nucleotide sequence ID" value="NZ_JAVRFG010000010.1"/>
</dbReference>
<evidence type="ECO:0000313" key="3">
    <source>
        <dbReference type="EMBL" id="MDT0490760.1"/>
    </source>
</evidence>
<keyword evidence="2" id="KW-0812">Transmembrane</keyword>
<evidence type="ECO:0000256" key="1">
    <source>
        <dbReference type="SAM" id="MobiDB-lite"/>
    </source>
</evidence>
<feature type="transmembrane region" description="Helical" evidence="2">
    <location>
        <begin position="90"/>
        <end position="113"/>
    </location>
</feature>
<gene>
    <name evidence="3" type="ORF">RM717_09605</name>
</gene>
<proteinExistence type="predicted"/>
<organism evidence="3 4">
    <name type="scientific">Streptomyces stephensoniae</name>
    <dbReference type="NCBI Taxonomy" id="3375367"/>
    <lineage>
        <taxon>Bacteria</taxon>
        <taxon>Bacillati</taxon>
        <taxon>Actinomycetota</taxon>
        <taxon>Actinomycetes</taxon>
        <taxon>Kitasatosporales</taxon>
        <taxon>Streptomycetaceae</taxon>
        <taxon>Streptomyces</taxon>
    </lineage>
</organism>
<keyword evidence="2" id="KW-1133">Transmembrane helix</keyword>
<dbReference type="Proteomes" id="UP001180556">
    <property type="component" value="Unassembled WGS sequence"/>
</dbReference>
<evidence type="ECO:0000313" key="4">
    <source>
        <dbReference type="Proteomes" id="UP001180556"/>
    </source>
</evidence>
<evidence type="ECO:0000256" key="2">
    <source>
        <dbReference type="SAM" id="Phobius"/>
    </source>
</evidence>
<comment type="caution">
    <text evidence="3">The sequence shown here is derived from an EMBL/GenBank/DDBJ whole genome shotgun (WGS) entry which is preliminary data.</text>
</comment>
<feature type="transmembrane region" description="Helical" evidence="2">
    <location>
        <begin position="55"/>
        <end position="78"/>
    </location>
</feature>
<keyword evidence="2" id="KW-0472">Membrane</keyword>
<keyword evidence="4" id="KW-1185">Reference proteome</keyword>
<name>A0ABU2VYU2_9ACTN</name>
<sequence>MGRRKRSGELTGPEAEAVERYRELRRRGRPSPPALDGPRIRAKVDQGWQGARFRAFFLGAGILLCAGGGLMIAAAVVLTDRGESVHASLGVRGAVVVGFGVLVLIGYPVKVLLARRRWKRLLATEGEGKGKDGNEES</sequence>
<reference evidence="4" key="1">
    <citation type="submission" date="2023-07" db="EMBL/GenBank/DDBJ databases">
        <title>30 novel species of actinomycetes from the DSMZ collection.</title>
        <authorList>
            <person name="Nouioui I."/>
        </authorList>
    </citation>
    <scope>NUCLEOTIDE SEQUENCE [LARGE SCALE GENOMIC DNA]</scope>
    <source>
        <strain evidence="4">DSM 40932</strain>
    </source>
</reference>
<protein>
    <recommendedName>
        <fullName evidence="5">Integral membrane protein</fullName>
    </recommendedName>
</protein>
<feature type="region of interest" description="Disordered" evidence="1">
    <location>
        <begin position="21"/>
        <end position="40"/>
    </location>
</feature>
<evidence type="ECO:0008006" key="5">
    <source>
        <dbReference type="Google" id="ProtNLM"/>
    </source>
</evidence>
<dbReference type="EMBL" id="JAVRFG010000010">
    <property type="protein sequence ID" value="MDT0490760.1"/>
    <property type="molecule type" value="Genomic_DNA"/>
</dbReference>